<dbReference type="PANTHER" id="PTHR33542">
    <property type="entry name" value="SIROHYDROCHLORIN FERROCHELATASE, CHLOROPLASTIC"/>
    <property type="match status" value="1"/>
</dbReference>
<dbReference type="InterPro" id="IPR050963">
    <property type="entry name" value="Sirohydro_Cobaltochel/CbiX"/>
</dbReference>
<reference evidence="4" key="1">
    <citation type="submission" date="2015-03" db="EMBL/GenBank/DDBJ databases">
        <authorList>
            <consortium name="Pathogen Informatics"/>
        </authorList>
    </citation>
    <scope>NUCLEOTIDE SEQUENCE [LARGE SCALE GENOMIC DNA]</scope>
    <source>
        <strain evidence="4">K00500041</strain>
    </source>
</reference>
<dbReference type="Proteomes" id="UP000038802">
    <property type="component" value="Unassembled WGS sequence"/>
</dbReference>
<evidence type="ECO:0000313" key="3">
    <source>
        <dbReference type="EMBL" id="COW20093.1"/>
    </source>
</evidence>
<dbReference type="CDD" id="cd03414">
    <property type="entry name" value="CbiX_SirB_C"/>
    <property type="match status" value="1"/>
</dbReference>
<gene>
    <name evidence="3" type="primary">cbiX_2</name>
    <name evidence="3" type="ORF">ERS007703_03040</name>
</gene>
<dbReference type="EMBL" id="CSAE01000379">
    <property type="protein sequence ID" value="COW20093.1"/>
    <property type="molecule type" value="Genomic_DNA"/>
</dbReference>
<accession>A0A0U0RNN0</accession>
<dbReference type="AlphaFoldDB" id="A0A0U0RNN0"/>
<organism evidence="3 4">
    <name type="scientific">Mycobacterium tuberculosis</name>
    <dbReference type="NCBI Taxonomy" id="1773"/>
    <lineage>
        <taxon>Bacteria</taxon>
        <taxon>Bacillati</taxon>
        <taxon>Actinomycetota</taxon>
        <taxon>Actinomycetes</taxon>
        <taxon>Mycobacteriales</taxon>
        <taxon>Mycobacteriaceae</taxon>
        <taxon>Mycobacterium</taxon>
        <taxon>Mycobacterium tuberculosis complex</taxon>
    </lineage>
</organism>
<evidence type="ECO:0000256" key="1">
    <source>
        <dbReference type="ARBA" id="ARBA00022723"/>
    </source>
</evidence>
<keyword evidence="1" id="KW-0479">Metal-binding</keyword>
<dbReference type="Gene3D" id="3.40.50.1400">
    <property type="match status" value="2"/>
</dbReference>
<protein>
    <submittedName>
        <fullName evidence="3">Cobalamin (Vitamin b12) biosynthesis cbix protein</fullName>
        <ecNumber evidence="3">4.99.1.3</ecNumber>
    </submittedName>
</protein>
<evidence type="ECO:0000256" key="2">
    <source>
        <dbReference type="ARBA" id="ARBA00023239"/>
    </source>
</evidence>
<dbReference type="PANTHER" id="PTHR33542:SF5">
    <property type="entry name" value="FERROCHELATASE CHE1"/>
    <property type="match status" value="1"/>
</dbReference>
<dbReference type="Pfam" id="PF01903">
    <property type="entry name" value="CbiX"/>
    <property type="match status" value="2"/>
</dbReference>
<evidence type="ECO:0000313" key="4">
    <source>
        <dbReference type="Proteomes" id="UP000038802"/>
    </source>
</evidence>
<dbReference type="GO" id="GO:0016852">
    <property type="term" value="F:sirohydrochlorin cobaltochelatase activity"/>
    <property type="evidence" value="ECO:0007669"/>
    <property type="project" value="UniProtKB-EC"/>
</dbReference>
<dbReference type="GO" id="GO:0046872">
    <property type="term" value="F:metal ion binding"/>
    <property type="evidence" value="ECO:0007669"/>
    <property type="project" value="UniProtKB-KW"/>
</dbReference>
<dbReference type="CDD" id="cd03416">
    <property type="entry name" value="CbiX_SirB_N"/>
    <property type="match status" value="1"/>
</dbReference>
<dbReference type="EC" id="4.99.1.3" evidence="3"/>
<dbReference type="STRING" id="115862.BBG46_12515"/>
<name>A0A0U0RNN0_MYCTX</name>
<dbReference type="InterPro" id="IPR002762">
    <property type="entry name" value="CbiX-like"/>
</dbReference>
<sequence>MLRSGAIEAPPATMQSAAMLRSGAIEAPPATMQSAAMLRSGAIEAPPATMQSAAMLRSGAIEAPPATMQSAAMLRSGAIEAPPATMQSAAMLRSGAIEAPPATMQSAAMLRSGAIEAPPATMQSAAMRWGHLPLAEESGTIAPQLVLTAHGSKDPRSAANARAIAGRLARMRPGLDVRVAFCELNSPNLVDVLNRCRGAAVVTPLLLADAYHARVDIPAQIASCRVGHRVRQASVLGEDIRLVSALHERLTELGVSPFDHTLGVVVLAIGSSHPAANARTSTVASRLAEGTQWAAVTTAFITRPEASLADATDRLRRHGARRMVIAPWLLAPGILSDRVRGYAREAGIAMAQPLGAHPMVAATMWDRYRQAVAGRIAA</sequence>
<proteinExistence type="predicted"/>
<keyword evidence="2 3" id="KW-0456">Lyase</keyword>
<dbReference type="SUPFAM" id="SSF53800">
    <property type="entry name" value="Chelatase"/>
    <property type="match status" value="1"/>
</dbReference>